<dbReference type="AlphaFoldDB" id="A0A5B6VQB4"/>
<comment type="caution">
    <text evidence="1">The sequence shown here is derived from an EMBL/GenBank/DDBJ whole genome shotgun (WGS) entry which is preliminary data.</text>
</comment>
<keyword evidence="1" id="KW-0548">Nucleotidyltransferase</keyword>
<accession>A0A5B6VQB4</accession>
<gene>
    <name evidence="1" type="ORF">EPI10_016887</name>
</gene>
<evidence type="ECO:0000313" key="2">
    <source>
        <dbReference type="Proteomes" id="UP000325315"/>
    </source>
</evidence>
<dbReference type="GO" id="GO:0003964">
    <property type="term" value="F:RNA-directed DNA polymerase activity"/>
    <property type="evidence" value="ECO:0007669"/>
    <property type="project" value="UniProtKB-KW"/>
</dbReference>
<keyword evidence="1" id="KW-0695">RNA-directed DNA polymerase</keyword>
<protein>
    <submittedName>
        <fullName evidence="1">Reverse transcriptase</fullName>
    </submittedName>
</protein>
<dbReference type="Proteomes" id="UP000325315">
    <property type="component" value="Unassembled WGS sequence"/>
</dbReference>
<evidence type="ECO:0000313" key="1">
    <source>
        <dbReference type="EMBL" id="KAA3471247.1"/>
    </source>
</evidence>
<dbReference type="OrthoDB" id="1002598at2759"/>
<sequence>MVTKQLMQIDASGCKFTRSNDRALCNVAWRQGFEDVVVRNLLRSHSDHCPITHTDFSDMLQASCQDKFVFGNIFKRKRHLLACLDGVQKALEIQPNPFLFRLEKDLMVEYNIVLAQEESLWHQKSKSHGNKKFFHTTALVRRNRNKILVLKFDDGEWISDPQVLQQMLISHFQSVYQEKHVDLNLSWFCPRTTLPLGRGTTNNIILVQEIVYSLMKKKGQMGGMILKIDLEKAYNRINWDFLHWVLMDLGLPSSLISLIMICATSTEMNVIWNGEKMKYFKKLFDIIDHAVDNGGWKPFSLCRGPFVSHIFFVDNLILLGESSNE</sequence>
<name>A0A5B6VQB4_9ROSI</name>
<organism evidence="1 2">
    <name type="scientific">Gossypium australe</name>
    <dbReference type="NCBI Taxonomy" id="47621"/>
    <lineage>
        <taxon>Eukaryota</taxon>
        <taxon>Viridiplantae</taxon>
        <taxon>Streptophyta</taxon>
        <taxon>Embryophyta</taxon>
        <taxon>Tracheophyta</taxon>
        <taxon>Spermatophyta</taxon>
        <taxon>Magnoliopsida</taxon>
        <taxon>eudicotyledons</taxon>
        <taxon>Gunneridae</taxon>
        <taxon>Pentapetalae</taxon>
        <taxon>rosids</taxon>
        <taxon>malvids</taxon>
        <taxon>Malvales</taxon>
        <taxon>Malvaceae</taxon>
        <taxon>Malvoideae</taxon>
        <taxon>Gossypium</taxon>
    </lineage>
</organism>
<keyword evidence="2" id="KW-1185">Reference proteome</keyword>
<proteinExistence type="predicted"/>
<reference evidence="2" key="1">
    <citation type="journal article" date="2019" name="Plant Biotechnol. J.">
        <title>Genome sequencing of the Australian wild diploid species Gossypium australe highlights disease resistance and delayed gland morphogenesis.</title>
        <authorList>
            <person name="Cai Y."/>
            <person name="Cai X."/>
            <person name="Wang Q."/>
            <person name="Wang P."/>
            <person name="Zhang Y."/>
            <person name="Cai C."/>
            <person name="Xu Y."/>
            <person name="Wang K."/>
            <person name="Zhou Z."/>
            <person name="Wang C."/>
            <person name="Geng S."/>
            <person name="Li B."/>
            <person name="Dong Q."/>
            <person name="Hou Y."/>
            <person name="Wang H."/>
            <person name="Ai P."/>
            <person name="Liu Z."/>
            <person name="Yi F."/>
            <person name="Sun M."/>
            <person name="An G."/>
            <person name="Cheng J."/>
            <person name="Zhang Y."/>
            <person name="Shi Q."/>
            <person name="Xie Y."/>
            <person name="Shi X."/>
            <person name="Chang Y."/>
            <person name="Huang F."/>
            <person name="Chen Y."/>
            <person name="Hong S."/>
            <person name="Mi L."/>
            <person name="Sun Q."/>
            <person name="Zhang L."/>
            <person name="Zhou B."/>
            <person name="Peng R."/>
            <person name="Zhang X."/>
            <person name="Liu F."/>
        </authorList>
    </citation>
    <scope>NUCLEOTIDE SEQUENCE [LARGE SCALE GENOMIC DNA]</scope>
    <source>
        <strain evidence="2">cv. PA1801</strain>
    </source>
</reference>
<keyword evidence="1" id="KW-0808">Transferase</keyword>
<dbReference type="EMBL" id="SMMG02000006">
    <property type="protein sequence ID" value="KAA3471247.1"/>
    <property type="molecule type" value="Genomic_DNA"/>
</dbReference>